<dbReference type="AlphaFoldDB" id="A0A8H3AH86"/>
<dbReference type="EMBL" id="CAJMWV010000856">
    <property type="protein sequence ID" value="CAE6418238.1"/>
    <property type="molecule type" value="Genomic_DNA"/>
</dbReference>
<sequence length="265" mass="30290">MIRTGDGDRPQLVHWQGWIEKPSRLIRFATRLGMTKEDKPMMDAVERAYAFVTGNYRQGDQVTPLVVLLRDRQLDAAEMLAKHLHGGIRPGDLSRVHFKNVGDVLPGRIPIHCVAVYGLGEKSSASEWNDELKSRFPAGIEHIVCWSYWEGHRSCATRYDADGSMISREICISRDDRGYELRPHCTKHVIYYDEDKIPKWGDHEPVWTRKLESSPSDVQSGLPLEATRPFGMYAHELRKYQGLPGDGGDVSMLVWKSYRSVNKRP</sequence>
<evidence type="ECO:0000313" key="2">
    <source>
        <dbReference type="Proteomes" id="UP000663831"/>
    </source>
</evidence>
<name>A0A8H3AH86_9AGAM</name>
<reference evidence="1" key="1">
    <citation type="submission" date="2021-01" db="EMBL/GenBank/DDBJ databases">
        <authorList>
            <person name="Kaushik A."/>
        </authorList>
    </citation>
    <scope>NUCLEOTIDE SEQUENCE</scope>
    <source>
        <strain evidence="1">AG3-1AP</strain>
    </source>
</reference>
<dbReference type="Proteomes" id="UP000663831">
    <property type="component" value="Unassembled WGS sequence"/>
</dbReference>
<comment type="caution">
    <text evidence="1">The sequence shown here is derived from an EMBL/GenBank/DDBJ whole genome shotgun (WGS) entry which is preliminary data.</text>
</comment>
<organism evidence="1 2">
    <name type="scientific">Rhizoctonia solani</name>
    <dbReference type="NCBI Taxonomy" id="456999"/>
    <lineage>
        <taxon>Eukaryota</taxon>
        <taxon>Fungi</taxon>
        <taxon>Dikarya</taxon>
        <taxon>Basidiomycota</taxon>
        <taxon>Agaricomycotina</taxon>
        <taxon>Agaricomycetes</taxon>
        <taxon>Cantharellales</taxon>
        <taxon>Ceratobasidiaceae</taxon>
        <taxon>Rhizoctonia</taxon>
    </lineage>
</organism>
<gene>
    <name evidence="1" type="ORF">RDB_LOCUS29502</name>
</gene>
<accession>A0A8H3AH86</accession>
<proteinExistence type="predicted"/>
<evidence type="ECO:0000313" key="1">
    <source>
        <dbReference type="EMBL" id="CAE6418238.1"/>
    </source>
</evidence>
<protein>
    <submittedName>
        <fullName evidence="1">Uncharacterized protein</fullName>
    </submittedName>
</protein>